<accession>A0ABW5V1Z8</accession>
<name>A0ABW5V1Z8_9MICO</name>
<proteinExistence type="predicted"/>
<keyword evidence="2" id="KW-1185">Reference proteome</keyword>
<protein>
    <submittedName>
        <fullName evidence="1">Uncharacterized protein</fullName>
    </submittedName>
</protein>
<comment type="caution">
    <text evidence="1">The sequence shown here is derived from an EMBL/GenBank/DDBJ whole genome shotgun (WGS) entry which is preliminary data.</text>
</comment>
<dbReference type="EMBL" id="JBHUNE010000007">
    <property type="protein sequence ID" value="MFD2758689.1"/>
    <property type="molecule type" value="Genomic_DNA"/>
</dbReference>
<evidence type="ECO:0000313" key="1">
    <source>
        <dbReference type="EMBL" id="MFD2758689.1"/>
    </source>
</evidence>
<dbReference type="Proteomes" id="UP001597492">
    <property type="component" value="Unassembled WGS sequence"/>
</dbReference>
<organism evidence="1 2">
    <name type="scientific">Gulosibacter faecalis</name>
    <dbReference type="NCBI Taxonomy" id="272240"/>
    <lineage>
        <taxon>Bacteria</taxon>
        <taxon>Bacillati</taxon>
        <taxon>Actinomycetota</taxon>
        <taxon>Actinomycetes</taxon>
        <taxon>Micrococcales</taxon>
        <taxon>Microbacteriaceae</taxon>
        <taxon>Gulosibacter</taxon>
    </lineage>
</organism>
<evidence type="ECO:0000313" key="2">
    <source>
        <dbReference type="Proteomes" id="UP001597492"/>
    </source>
</evidence>
<reference evidence="2" key="1">
    <citation type="journal article" date="2019" name="Int. J. Syst. Evol. Microbiol.">
        <title>The Global Catalogue of Microorganisms (GCM) 10K type strain sequencing project: providing services to taxonomists for standard genome sequencing and annotation.</title>
        <authorList>
            <consortium name="The Broad Institute Genomics Platform"/>
            <consortium name="The Broad Institute Genome Sequencing Center for Infectious Disease"/>
            <person name="Wu L."/>
            <person name="Ma J."/>
        </authorList>
    </citation>
    <scope>NUCLEOTIDE SEQUENCE [LARGE SCALE GENOMIC DNA]</scope>
    <source>
        <strain evidence="2">TISTR 1514</strain>
    </source>
</reference>
<dbReference type="RefSeq" id="WP_154651564.1">
    <property type="nucleotide sequence ID" value="NZ_JBHUNE010000007.1"/>
</dbReference>
<gene>
    <name evidence="1" type="ORF">ACFSW7_09920</name>
</gene>
<sequence length="46" mass="4948">MATLIDAESLEILAAIPIDEDGAEVQIEVSPFAQSIEPSVYIEESN</sequence>